<dbReference type="EMBL" id="BGZK01000603">
    <property type="protein sequence ID" value="GBP52460.1"/>
    <property type="molecule type" value="Genomic_DNA"/>
</dbReference>
<feature type="region of interest" description="Disordered" evidence="1">
    <location>
        <begin position="58"/>
        <end position="93"/>
    </location>
</feature>
<evidence type="ECO:0000256" key="2">
    <source>
        <dbReference type="SAM" id="SignalP"/>
    </source>
</evidence>
<evidence type="ECO:0000313" key="4">
    <source>
        <dbReference type="Proteomes" id="UP000299102"/>
    </source>
</evidence>
<accession>A0A4C1WNM6</accession>
<dbReference type="AlphaFoldDB" id="A0A4C1WNM6"/>
<keyword evidence="4" id="KW-1185">Reference proteome</keyword>
<gene>
    <name evidence="3" type="ORF">EVAR_39919_1</name>
</gene>
<feature type="compositionally biased region" description="Basic residues" evidence="1">
    <location>
        <begin position="74"/>
        <end position="89"/>
    </location>
</feature>
<feature type="chain" id="PRO_5020025213" evidence="2">
    <location>
        <begin position="19"/>
        <end position="121"/>
    </location>
</feature>
<evidence type="ECO:0000256" key="1">
    <source>
        <dbReference type="SAM" id="MobiDB-lite"/>
    </source>
</evidence>
<comment type="caution">
    <text evidence="3">The sequence shown here is derived from an EMBL/GenBank/DDBJ whole genome shotgun (WGS) entry which is preliminary data.</text>
</comment>
<evidence type="ECO:0000313" key="3">
    <source>
        <dbReference type="EMBL" id="GBP52460.1"/>
    </source>
</evidence>
<feature type="region of interest" description="Disordered" evidence="1">
    <location>
        <begin position="102"/>
        <end position="121"/>
    </location>
</feature>
<organism evidence="3 4">
    <name type="scientific">Eumeta variegata</name>
    <name type="common">Bagworm moth</name>
    <name type="synonym">Eumeta japonica</name>
    <dbReference type="NCBI Taxonomy" id="151549"/>
    <lineage>
        <taxon>Eukaryota</taxon>
        <taxon>Metazoa</taxon>
        <taxon>Ecdysozoa</taxon>
        <taxon>Arthropoda</taxon>
        <taxon>Hexapoda</taxon>
        <taxon>Insecta</taxon>
        <taxon>Pterygota</taxon>
        <taxon>Neoptera</taxon>
        <taxon>Endopterygota</taxon>
        <taxon>Lepidoptera</taxon>
        <taxon>Glossata</taxon>
        <taxon>Ditrysia</taxon>
        <taxon>Tineoidea</taxon>
        <taxon>Psychidae</taxon>
        <taxon>Oiketicinae</taxon>
        <taxon>Eumeta</taxon>
    </lineage>
</organism>
<reference evidence="3 4" key="1">
    <citation type="journal article" date="2019" name="Commun. Biol.">
        <title>The bagworm genome reveals a unique fibroin gene that provides high tensile strength.</title>
        <authorList>
            <person name="Kono N."/>
            <person name="Nakamura H."/>
            <person name="Ohtoshi R."/>
            <person name="Tomita M."/>
            <person name="Numata K."/>
            <person name="Arakawa K."/>
        </authorList>
    </citation>
    <scope>NUCLEOTIDE SEQUENCE [LARGE SCALE GENOMIC DNA]</scope>
</reference>
<keyword evidence="2" id="KW-0732">Signal</keyword>
<name>A0A4C1WNM6_EUMVA</name>
<feature type="signal peptide" evidence="2">
    <location>
        <begin position="1"/>
        <end position="18"/>
    </location>
</feature>
<feature type="compositionally biased region" description="Basic and acidic residues" evidence="1">
    <location>
        <begin position="103"/>
        <end position="113"/>
    </location>
</feature>
<sequence>MLTINILTIIIRSTFSQAQRLKGSSPDASKMKRDVTKDAVHSSLGAVSIRILETSPVESTATTLNGHNDNSVTRRNRAPVRRQRRRPRRPVIFLRRCPNAETLSRHESPDCGAKRGITHAQ</sequence>
<feature type="compositionally biased region" description="Polar residues" evidence="1">
    <location>
        <begin position="58"/>
        <end position="71"/>
    </location>
</feature>
<dbReference type="Proteomes" id="UP000299102">
    <property type="component" value="Unassembled WGS sequence"/>
</dbReference>
<proteinExistence type="predicted"/>
<protein>
    <submittedName>
        <fullName evidence="3">Uncharacterized protein</fullName>
    </submittedName>
</protein>